<dbReference type="EMBL" id="BAAACG010000013">
    <property type="protein sequence ID" value="GAA0744936.1"/>
    <property type="molecule type" value="Genomic_DNA"/>
</dbReference>
<accession>A0ABN1JR42</accession>
<keyword evidence="5" id="KW-1185">Reference proteome</keyword>
<evidence type="ECO:0000256" key="2">
    <source>
        <dbReference type="SAM" id="Phobius"/>
    </source>
</evidence>
<evidence type="ECO:0000313" key="4">
    <source>
        <dbReference type="EMBL" id="GAA0744936.1"/>
    </source>
</evidence>
<evidence type="ECO:0000256" key="1">
    <source>
        <dbReference type="ARBA" id="ARBA00005801"/>
    </source>
</evidence>
<keyword evidence="2" id="KW-0812">Transmembrane</keyword>
<reference evidence="4 5" key="1">
    <citation type="journal article" date="2019" name="Int. J. Syst. Evol. Microbiol.">
        <title>The Global Catalogue of Microorganisms (GCM) 10K type strain sequencing project: providing services to taxonomists for standard genome sequencing and annotation.</title>
        <authorList>
            <consortium name="The Broad Institute Genomics Platform"/>
            <consortium name="The Broad Institute Genome Sequencing Center for Infectious Disease"/>
            <person name="Wu L."/>
            <person name="Ma J."/>
        </authorList>
    </citation>
    <scope>NUCLEOTIDE SEQUENCE [LARGE SCALE GENOMIC DNA]</scope>
    <source>
        <strain evidence="4 5">JCM 1407</strain>
    </source>
</reference>
<sequence length="208" mass="23851">MIKEFMIISFIGFFIGFLLYRYICRIDENNKKKYPKKFIEIITMVLFVILYLRYGICLKYVKYITYICYLITAGIIDFYTKKVYIKPFLIIFMIQVSYIIIDAISGKQILEYVLGGLVVGGLIYLIAYFTKAMGAGDGDIFLITGLLFGFEKAFLILTLSCILGSIIGLIIVMVRKKQLQDSIPFIPIVSLTSLIVIILNVNFMNILQ</sequence>
<dbReference type="RefSeq" id="WP_343762893.1">
    <property type="nucleotide sequence ID" value="NZ_BAAACG010000013.1"/>
</dbReference>
<keyword evidence="2" id="KW-1133">Transmembrane helix</keyword>
<dbReference type="Pfam" id="PF01478">
    <property type="entry name" value="Peptidase_A24"/>
    <property type="match status" value="1"/>
</dbReference>
<dbReference type="InterPro" id="IPR000045">
    <property type="entry name" value="Prepilin_IV_endopep_pep"/>
</dbReference>
<comment type="similarity">
    <text evidence="1">Belongs to the peptidase A24 family.</text>
</comment>
<evidence type="ECO:0000259" key="3">
    <source>
        <dbReference type="Pfam" id="PF01478"/>
    </source>
</evidence>
<feature type="transmembrane region" description="Helical" evidence="2">
    <location>
        <begin position="112"/>
        <end position="129"/>
    </location>
</feature>
<feature type="domain" description="Prepilin type IV endopeptidase peptidase" evidence="3">
    <location>
        <begin position="65"/>
        <end position="169"/>
    </location>
</feature>
<keyword evidence="2" id="KW-0472">Membrane</keyword>
<dbReference type="Proteomes" id="UP001501510">
    <property type="component" value="Unassembled WGS sequence"/>
</dbReference>
<feature type="transmembrane region" description="Helical" evidence="2">
    <location>
        <begin position="87"/>
        <end position="106"/>
    </location>
</feature>
<dbReference type="InterPro" id="IPR050882">
    <property type="entry name" value="Prepilin_peptidase/N-MTase"/>
</dbReference>
<feature type="transmembrane region" description="Helical" evidence="2">
    <location>
        <begin position="185"/>
        <end position="207"/>
    </location>
</feature>
<evidence type="ECO:0000313" key="5">
    <source>
        <dbReference type="Proteomes" id="UP001501510"/>
    </source>
</evidence>
<gene>
    <name evidence="4" type="ORF">GCM10008906_30580</name>
</gene>
<protein>
    <recommendedName>
        <fullName evidence="3">Prepilin type IV endopeptidase peptidase domain-containing protein</fullName>
    </recommendedName>
</protein>
<feature type="transmembrane region" description="Helical" evidence="2">
    <location>
        <begin position="6"/>
        <end position="24"/>
    </location>
</feature>
<comment type="caution">
    <text evidence="4">The sequence shown here is derived from an EMBL/GenBank/DDBJ whole genome shotgun (WGS) entry which is preliminary data.</text>
</comment>
<dbReference type="PANTHER" id="PTHR30487:SF0">
    <property type="entry name" value="PREPILIN LEADER PEPTIDASE_N-METHYLTRANSFERASE-RELATED"/>
    <property type="match status" value="1"/>
</dbReference>
<dbReference type="Gene3D" id="1.20.120.1220">
    <property type="match status" value="1"/>
</dbReference>
<name>A0ABN1JR42_9CLOT</name>
<proteinExistence type="inferred from homology"/>
<feature type="transmembrane region" description="Helical" evidence="2">
    <location>
        <begin position="36"/>
        <end position="54"/>
    </location>
</feature>
<organism evidence="4 5">
    <name type="scientific">Clostridium oceanicum</name>
    <dbReference type="NCBI Taxonomy" id="1543"/>
    <lineage>
        <taxon>Bacteria</taxon>
        <taxon>Bacillati</taxon>
        <taxon>Bacillota</taxon>
        <taxon>Clostridia</taxon>
        <taxon>Eubacteriales</taxon>
        <taxon>Clostridiaceae</taxon>
        <taxon>Clostridium</taxon>
    </lineage>
</organism>
<feature type="transmembrane region" description="Helical" evidence="2">
    <location>
        <begin position="60"/>
        <end position="80"/>
    </location>
</feature>
<feature type="transmembrane region" description="Helical" evidence="2">
    <location>
        <begin position="141"/>
        <end position="173"/>
    </location>
</feature>
<dbReference type="PANTHER" id="PTHR30487">
    <property type="entry name" value="TYPE 4 PREPILIN-LIKE PROTEINS LEADER PEPTIDE-PROCESSING ENZYME"/>
    <property type="match status" value="1"/>
</dbReference>